<keyword evidence="2" id="KW-0255">Endonuclease</keyword>
<feature type="domain" description="Putative restriction endonuclease" evidence="1">
    <location>
        <begin position="15"/>
        <end position="177"/>
    </location>
</feature>
<comment type="caution">
    <text evidence="2">The sequence shown here is derived from an EMBL/GenBank/DDBJ whole genome shotgun (WGS) entry which is preliminary data.</text>
</comment>
<sequence>MTALPSWPDHLLTLDEFAALPEDNTRRYELQEGILIVTPRPVALHQRVLFQLLTQLDAQLPVDWEPVGEFEVITRHRSPSSVRVPDIVVVPTEAVDDNLARVEGADVLLAVEIVSPGSHLTDTVTKPAEYATVGIQHYWVIDLESPISLTAYHLAGEFGYQEAPAVTGTFTTSEPFPLTIDLPALLTRRGRTERTVEQ</sequence>
<dbReference type="Gene3D" id="3.90.1570.10">
    <property type="entry name" value="tt1808, chain A"/>
    <property type="match status" value="1"/>
</dbReference>
<name>A0A7W9KAJ1_9PSEU</name>
<dbReference type="SUPFAM" id="SSF52980">
    <property type="entry name" value="Restriction endonuclease-like"/>
    <property type="match status" value="1"/>
</dbReference>
<dbReference type="PANTHER" id="PTHR35400">
    <property type="entry name" value="SLR1083 PROTEIN"/>
    <property type="match status" value="1"/>
</dbReference>
<dbReference type="AlphaFoldDB" id="A0A7W9KAJ1"/>
<evidence type="ECO:0000259" key="1">
    <source>
        <dbReference type="Pfam" id="PF05685"/>
    </source>
</evidence>
<dbReference type="PANTHER" id="PTHR35400:SF3">
    <property type="entry name" value="SLL1072 PROTEIN"/>
    <property type="match status" value="1"/>
</dbReference>
<gene>
    <name evidence="2" type="ORF">BJ998_000122</name>
</gene>
<dbReference type="GO" id="GO:0004519">
    <property type="term" value="F:endonuclease activity"/>
    <property type="evidence" value="ECO:0007669"/>
    <property type="project" value="UniProtKB-KW"/>
</dbReference>
<dbReference type="RefSeq" id="WP_184857471.1">
    <property type="nucleotide sequence ID" value="NZ_JACHIR010000001.1"/>
</dbReference>
<proteinExistence type="predicted"/>
<dbReference type="InterPro" id="IPR012296">
    <property type="entry name" value="Nuclease_put_TT1808"/>
</dbReference>
<dbReference type="EMBL" id="JACHIR010000001">
    <property type="protein sequence ID" value="MBB5888926.1"/>
    <property type="molecule type" value="Genomic_DNA"/>
</dbReference>
<keyword evidence="3" id="KW-1185">Reference proteome</keyword>
<dbReference type="InterPro" id="IPR011335">
    <property type="entry name" value="Restrct_endonuc-II-like"/>
</dbReference>
<protein>
    <submittedName>
        <fullName evidence="2">Uma2 family endonuclease</fullName>
    </submittedName>
</protein>
<evidence type="ECO:0000313" key="3">
    <source>
        <dbReference type="Proteomes" id="UP000585638"/>
    </source>
</evidence>
<organism evidence="2 3">
    <name type="scientific">Kutzneria kofuensis</name>
    <dbReference type="NCBI Taxonomy" id="103725"/>
    <lineage>
        <taxon>Bacteria</taxon>
        <taxon>Bacillati</taxon>
        <taxon>Actinomycetota</taxon>
        <taxon>Actinomycetes</taxon>
        <taxon>Pseudonocardiales</taxon>
        <taxon>Pseudonocardiaceae</taxon>
        <taxon>Kutzneria</taxon>
    </lineage>
</organism>
<keyword evidence="2" id="KW-0540">Nuclease</keyword>
<keyword evidence="2" id="KW-0378">Hydrolase</keyword>
<dbReference type="Pfam" id="PF05685">
    <property type="entry name" value="Uma2"/>
    <property type="match status" value="1"/>
</dbReference>
<dbReference type="InterPro" id="IPR008538">
    <property type="entry name" value="Uma2"/>
</dbReference>
<dbReference type="CDD" id="cd06260">
    <property type="entry name" value="DUF820-like"/>
    <property type="match status" value="1"/>
</dbReference>
<accession>A0A7W9KAJ1</accession>
<evidence type="ECO:0000313" key="2">
    <source>
        <dbReference type="EMBL" id="MBB5888926.1"/>
    </source>
</evidence>
<reference evidence="2 3" key="1">
    <citation type="submission" date="2020-08" db="EMBL/GenBank/DDBJ databases">
        <title>Sequencing the genomes of 1000 actinobacteria strains.</title>
        <authorList>
            <person name="Klenk H.-P."/>
        </authorList>
    </citation>
    <scope>NUCLEOTIDE SEQUENCE [LARGE SCALE GENOMIC DNA]</scope>
    <source>
        <strain evidence="2 3">DSM 43851</strain>
    </source>
</reference>
<dbReference type="Proteomes" id="UP000585638">
    <property type="component" value="Unassembled WGS sequence"/>
</dbReference>